<name>A0ACA9SYA3_9GLOM</name>
<dbReference type="Proteomes" id="UP000789920">
    <property type="component" value="Unassembled WGS sequence"/>
</dbReference>
<feature type="non-terminal residue" evidence="1">
    <location>
        <position position="1"/>
    </location>
</feature>
<sequence>CSNTYLKPISNIHQHELFALKDIPFLKFKLNENAVMDNQRYLFVLMSLLYIVCFVSAQMPSIGSFPHSFPSNKLSGASKNAPQLSMP</sequence>
<feature type="non-terminal residue" evidence="1">
    <location>
        <position position="87"/>
    </location>
</feature>
<organism evidence="1 2">
    <name type="scientific">Racocetra persica</name>
    <dbReference type="NCBI Taxonomy" id="160502"/>
    <lineage>
        <taxon>Eukaryota</taxon>
        <taxon>Fungi</taxon>
        <taxon>Fungi incertae sedis</taxon>
        <taxon>Mucoromycota</taxon>
        <taxon>Glomeromycotina</taxon>
        <taxon>Glomeromycetes</taxon>
        <taxon>Diversisporales</taxon>
        <taxon>Gigasporaceae</taxon>
        <taxon>Racocetra</taxon>
    </lineage>
</organism>
<evidence type="ECO:0000313" key="1">
    <source>
        <dbReference type="EMBL" id="CAG8848868.1"/>
    </source>
</evidence>
<reference evidence="1" key="1">
    <citation type="submission" date="2021-06" db="EMBL/GenBank/DDBJ databases">
        <authorList>
            <person name="Kallberg Y."/>
            <person name="Tangrot J."/>
            <person name="Rosling A."/>
        </authorList>
    </citation>
    <scope>NUCLEOTIDE SEQUENCE</scope>
    <source>
        <strain evidence="1">MA461A</strain>
    </source>
</reference>
<comment type="caution">
    <text evidence="1">The sequence shown here is derived from an EMBL/GenBank/DDBJ whole genome shotgun (WGS) entry which is preliminary data.</text>
</comment>
<dbReference type="EMBL" id="CAJVQC010162729">
    <property type="protein sequence ID" value="CAG8848868.1"/>
    <property type="molecule type" value="Genomic_DNA"/>
</dbReference>
<keyword evidence="2" id="KW-1185">Reference proteome</keyword>
<gene>
    <name evidence="1" type="ORF">RPERSI_LOCUS35333</name>
</gene>
<evidence type="ECO:0000313" key="2">
    <source>
        <dbReference type="Proteomes" id="UP000789920"/>
    </source>
</evidence>
<proteinExistence type="predicted"/>
<protein>
    <submittedName>
        <fullName evidence="1">25827_t:CDS:1</fullName>
    </submittedName>
</protein>
<accession>A0ACA9SYA3</accession>